<dbReference type="EMBL" id="JABWQX010000005">
    <property type="protein sequence ID" value="MBC3396704.1"/>
    <property type="molecule type" value="Genomic_DNA"/>
</dbReference>
<protein>
    <submittedName>
        <fullName evidence="1">Uncharacterized protein</fullName>
    </submittedName>
</protein>
<proteinExistence type="predicted"/>
<accession>A0A923JRF9</accession>
<keyword evidence="3" id="KW-1185">Reference proteome</keyword>
<evidence type="ECO:0000313" key="1">
    <source>
        <dbReference type="EMBL" id="MBC3396704.1"/>
    </source>
</evidence>
<reference evidence="1 3" key="1">
    <citation type="journal article" date="2020" name="Microorganisms">
        <title>Reliable Identification of Environmental Pseudomonas Isolates Using the rpoD Gene.</title>
        <authorList>
            <consortium name="The Broad Institute Genome Sequencing Platform"/>
            <person name="Girard L."/>
            <person name="Lood C."/>
            <person name="Rokni-Zadeh H."/>
            <person name="van Noort V."/>
            <person name="Lavigne R."/>
            <person name="De Mot R."/>
        </authorList>
    </citation>
    <scope>NUCLEOTIDE SEQUENCE</scope>
    <source>
        <strain evidence="1 3">SWRI102</strain>
    </source>
</reference>
<reference evidence="1" key="2">
    <citation type="submission" date="2020-07" db="EMBL/GenBank/DDBJ databases">
        <authorList>
            <person name="Lood C."/>
            <person name="Girard L."/>
        </authorList>
    </citation>
    <scope>NUCLEOTIDE SEQUENCE</scope>
    <source>
        <strain evidence="1">SWRI102</strain>
    </source>
</reference>
<comment type="caution">
    <text evidence="1">The sequence shown here is derived from an EMBL/GenBank/DDBJ whole genome shotgun (WGS) entry which is preliminary data.</text>
</comment>
<evidence type="ECO:0000313" key="2">
    <source>
        <dbReference type="EMBL" id="MBV4550351.1"/>
    </source>
</evidence>
<name>A0A923JRF9_9PSED</name>
<organism evidence="1">
    <name type="scientific">Pseudomonas marvdashtae</name>
    <dbReference type="NCBI Taxonomy" id="2745500"/>
    <lineage>
        <taxon>Bacteria</taxon>
        <taxon>Pseudomonadati</taxon>
        <taxon>Pseudomonadota</taxon>
        <taxon>Gammaproteobacteria</taxon>
        <taxon>Pseudomonadales</taxon>
        <taxon>Pseudomonadaceae</taxon>
        <taxon>Pseudomonas</taxon>
    </lineage>
</organism>
<dbReference type="Proteomes" id="UP000659438">
    <property type="component" value="Unassembled WGS sequence"/>
</dbReference>
<sequence length="233" mass="26225">MNTPLFSSYSERLVALKNTRVDFAVQVLLGDRLEVLDLSPHSTYLNTMTDLADVSSATSRTLFDETLACVEKQLPPHYTQGTSNIFNKRYSFADEDRVKALDIIAFEKIVTDIVLELTEKPSMELSLRSIRSLSAEEVHGALKAHLPGVDLNEVYVTDFVPHDVDTQVISSSKSLVEYLLDHFINDDIPYHVKGNHQGIYTAAFSGEDRDLHPRLGTHHLNDLVIRIVPDFLD</sequence>
<dbReference type="AlphaFoldDB" id="A0A923JRF9"/>
<dbReference type="RefSeq" id="WP_186643848.1">
    <property type="nucleotide sequence ID" value="NZ_JABWQX020000001.1"/>
</dbReference>
<evidence type="ECO:0000313" key="3">
    <source>
        <dbReference type="Proteomes" id="UP000659438"/>
    </source>
</evidence>
<dbReference type="EMBL" id="JABWQX020000001">
    <property type="protein sequence ID" value="MBV4550351.1"/>
    <property type="molecule type" value="Genomic_DNA"/>
</dbReference>
<gene>
    <name evidence="2" type="ORF">HU742_004245</name>
    <name evidence="1" type="ORF">HU742_15935</name>
</gene>
<reference evidence="2" key="3">
    <citation type="submission" date="2021-06" db="EMBL/GenBank/DDBJ databases">
        <title>Updating the genus Pseudomonas: Description of 43 new species and partition of the Pseudomonas putida group.</title>
        <authorList>
            <person name="Girard L."/>
            <person name="Lood C."/>
            <person name="Vandamme P."/>
            <person name="Rokni-Zadeh H."/>
            <person name="Van Noort V."/>
            <person name="Hofte M."/>
            <person name="Lavigne R."/>
            <person name="De Mot R."/>
        </authorList>
    </citation>
    <scope>NUCLEOTIDE SEQUENCE</scope>
    <source>
        <strain evidence="2">SWRI102</strain>
    </source>
</reference>